<comment type="catalytic activity">
    <reaction evidence="18">
        <text>L-histidyl-L-alpha-amino acid(out) = L-histidyl-L-alpha-amino acid(in)</text>
        <dbReference type="Rhea" id="RHEA:79379"/>
        <dbReference type="ChEBI" id="CHEBI:229964"/>
    </reaction>
</comment>
<evidence type="ECO:0000256" key="4">
    <source>
        <dbReference type="ARBA" id="ARBA00022692"/>
    </source>
</evidence>
<dbReference type="PANTHER" id="PTHR23512">
    <property type="entry name" value="MAJOR FACILITATOR SUPERFAMILY DOMAIN-CONTAINING PROTEIN 1"/>
    <property type="match status" value="1"/>
</dbReference>
<evidence type="ECO:0000256" key="8">
    <source>
        <dbReference type="ARBA" id="ARBA00044876"/>
    </source>
</evidence>
<feature type="non-terminal residue" evidence="26">
    <location>
        <position position="175"/>
    </location>
</feature>
<comment type="catalytic activity">
    <reaction evidence="10">
        <text>L-alpha-aminoacyl-L-arginine(out) = L-alpha-aminoacyl-L-arginine(in)</text>
        <dbReference type="Rhea" id="RHEA:79367"/>
        <dbReference type="ChEBI" id="CHEBI:229968"/>
    </reaction>
</comment>
<comment type="catalytic activity">
    <reaction evidence="20">
        <text>L-lysyl-glycine(out) = L-lysyl-glycine(in)</text>
        <dbReference type="Rhea" id="RHEA:79407"/>
        <dbReference type="ChEBI" id="CHEBI:191202"/>
    </reaction>
</comment>
<comment type="similarity">
    <text evidence="2">Belongs to the major facilitator superfamily.</text>
</comment>
<comment type="catalytic activity">
    <reaction evidence="8">
        <text>L-lysyl-L-alanine(out) = L-lysyl-L-alanine(in)</text>
        <dbReference type="Rhea" id="RHEA:79399"/>
        <dbReference type="ChEBI" id="CHEBI:229954"/>
    </reaction>
</comment>
<evidence type="ECO:0000256" key="17">
    <source>
        <dbReference type="ARBA" id="ARBA00044903"/>
    </source>
</evidence>
<keyword evidence="3" id="KW-0813">Transport</keyword>
<evidence type="ECO:0000256" key="14">
    <source>
        <dbReference type="ARBA" id="ARBA00044898"/>
    </source>
</evidence>
<evidence type="ECO:0000256" key="19">
    <source>
        <dbReference type="ARBA" id="ARBA00044919"/>
    </source>
</evidence>
<dbReference type="SUPFAM" id="SSF103473">
    <property type="entry name" value="MFS general substrate transporter"/>
    <property type="match status" value="1"/>
</dbReference>
<feature type="transmembrane region" description="Helical" evidence="25">
    <location>
        <begin position="86"/>
        <end position="105"/>
    </location>
</feature>
<evidence type="ECO:0000256" key="25">
    <source>
        <dbReference type="SAM" id="Phobius"/>
    </source>
</evidence>
<comment type="catalytic activity">
    <reaction evidence="12">
        <text>L-lysyl-L-alpha-amino acid(out) = L-lysyl-L-alpha-amino acid(in)</text>
        <dbReference type="Rhea" id="RHEA:79387"/>
        <dbReference type="ChEBI" id="CHEBI:229965"/>
    </reaction>
</comment>
<evidence type="ECO:0000256" key="21">
    <source>
        <dbReference type="ARBA" id="ARBA00044985"/>
    </source>
</evidence>
<comment type="catalytic activity">
    <reaction evidence="14">
        <text>L-aspartyl-L-lysine(out) = L-aspartyl-L-lysine(in)</text>
        <dbReference type="Rhea" id="RHEA:79411"/>
        <dbReference type="ChEBI" id="CHEBI:229953"/>
    </reaction>
</comment>
<dbReference type="Proteomes" id="UP000323717">
    <property type="component" value="Unassembled WGS sequence"/>
</dbReference>
<comment type="function">
    <text evidence="23">Lysosomal dipeptide uniporter that selectively exports lysine, arginine or histidine-containing dipeptides with a net positive charge from the lysosome lumen into the cytosol. Could play a role in a specific type of protein O-glycosylation indirectly regulating macrophages migration and tissue invasion. Also essential for liver homeostasis.</text>
</comment>
<comment type="subunit">
    <text evidence="24">Homodimer. Interacts with lysosomal protein GLMP (via lumenal domain); the interaction starts while both proteins are still in the endoplasmic reticulum and is required for stabilization of MFSD1 in lysosomes but has no direct effect on its targeting to lysosomes or transporter activity.</text>
</comment>
<evidence type="ECO:0000256" key="12">
    <source>
        <dbReference type="ARBA" id="ARBA00044891"/>
    </source>
</evidence>
<evidence type="ECO:0000256" key="22">
    <source>
        <dbReference type="ARBA" id="ARBA00045018"/>
    </source>
</evidence>
<dbReference type="InterPro" id="IPR036259">
    <property type="entry name" value="MFS_trans_sf"/>
</dbReference>
<evidence type="ECO:0000256" key="11">
    <source>
        <dbReference type="ARBA" id="ARBA00044884"/>
    </source>
</evidence>
<evidence type="ECO:0000256" key="20">
    <source>
        <dbReference type="ARBA" id="ARBA00044924"/>
    </source>
</evidence>
<evidence type="ECO:0000256" key="5">
    <source>
        <dbReference type="ARBA" id="ARBA00022989"/>
    </source>
</evidence>
<comment type="catalytic activity">
    <reaction evidence="17">
        <text>L-arginyl-glycine(out) = L-arginyl-glycine(in)</text>
        <dbReference type="Rhea" id="RHEA:79391"/>
        <dbReference type="ChEBI" id="CHEBI:229955"/>
    </reaction>
</comment>
<dbReference type="PANTHER" id="PTHR23512:SF3">
    <property type="entry name" value="MAJOR FACILITATOR SUPERFAMILY DOMAIN-CONTAINING PROTEIN 1"/>
    <property type="match status" value="1"/>
</dbReference>
<dbReference type="InterPro" id="IPR052187">
    <property type="entry name" value="MFSD1"/>
</dbReference>
<dbReference type="Gene3D" id="1.20.1250.20">
    <property type="entry name" value="MFS general substrate transporter like domains"/>
    <property type="match status" value="1"/>
</dbReference>
<proteinExistence type="inferred from homology"/>
<feature type="transmembrane region" description="Helical" evidence="25">
    <location>
        <begin position="125"/>
        <end position="149"/>
    </location>
</feature>
<accession>A0A5M5C039</accession>
<reference evidence="26 27" key="1">
    <citation type="journal article" date="2019" name="Nat. Med.">
        <title>A library of human gut bacterial isolates paired with longitudinal multiomics data enables mechanistic microbiome research.</title>
        <authorList>
            <person name="Poyet M."/>
            <person name="Groussin M."/>
            <person name="Gibbons S.M."/>
            <person name="Avila-Pacheco J."/>
            <person name="Jiang X."/>
            <person name="Kearney S.M."/>
            <person name="Perrotta A.R."/>
            <person name="Berdy B."/>
            <person name="Zhao S."/>
            <person name="Lieberman T.D."/>
            <person name="Swanson P.K."/>
            <person name="Smith M."/>
            <person name="Roesemann S."/>
            <person name="Alexander J.E."/>
            <person name="Rich S.A."/>
            <person name="Livny J."/>
            <person name="Vlamakis H."/>
            <person name="Clish C."/>
            <person name="Bullock K."/>
            <person name="Deik A."/>
            <person name="Scott J."/>
            <person name="Pierce K.A."/>
            <person name="Xavier R.J."/>
            <person name="Alm E.J."/>
        </authorList>
    </citation>
    <scope>NUCLEOTIDE SEQUENCE [LARGE SCALE GENOMIC DNA]</scope>
    <source>
        <strain evidence="26 27">BIOML-A163</strain>
    </source>
</reference>
<organism evidence="26 27">
    <name type="scientific">Bacteroides ovatus</name>
    <dbReference type="NCBI Taxonomy" id="28116"/>
    <lineage>
        <taxon>Bacteria</taxon>
        <taxon>Pseudomonadati</taxon>
        <taxon>Bacteroidota</taxon>
        <taxon>Bacteroidia</taxon>
        <taxon>Bacteroidales</taxon>
        <taxon>Bacteroidaceae</taxon>
        <taxon>Bacteroides</taxon>
    </lineage>
</organism>
<dbReference type="Pfam" id="PF07690">
    <property type="entry name" value="MFS_1"/>
    <property type="match status" value="1"/>
</dbReference>
<dbReference type="GO" id="GO:0005765">
    <property type="term" value="C:lysosomal membrane"/>
    <property type="evidence" value="ECO:0007669"/>
    <property type="project" value="UniProtKB-SubCell"/>
</dbReference>
<comment type="catalytic activity">
    <reaction evidence="13">
        <text>L-alpha-aminoacyl-L-lysine(out) = L-alpha-aminoacyl-L-lysine(in)</text>
        <dbReference type="Rhea" id="RHEA:79383"/>
        <dbReference type="ChEBI" id="CHEBI:229966"/>
    </reaction>
</comment>
<feature type="transmembrane region" description="Helical" evidence="25">
    <location>
        <begin position="14"/>
        <end position="33"/>
    </location>
</feature>
<dbReference type="GO" id="GO:0022857">
    <property type="term" value="F:transmembrane transporter activity"/>
    <property type="evidence" value="ECO:0007669"/>
    <property type="project" value="InterPro"/>
</dbReference>
<keyword evidence="6 25" id="KW-0472">Membrane</keyword>
<protein>
    <recommendedName>
        <fullName evidence="21">Lysosomal dipeptide transporter MFSD1</fullName>
    </recommendedName>
    <alternativeName>
        <fullName evidence="22">Major facilitator superfamily domain-containing protein 1</fullName>
    </alternativeName>
</protein>
<sequence length="175" mass="19367">MTEHLKQKLNDSAVLRWSVLALVAFTMLCGYFLTDVMSPLKPMLEKELLWDSLDYGFFTSAYGWFNVFLLMLIFGGIILDKMGVRFTGMGACLLMVFGCGLKYYAISTTFPEGAMLFGFKTQVTLAALGYAIFGVGVEIAGITVSKIIVKWFKGKEMALAMGLEMATARIRTTLS</sequence>
<gene>
    <name evidence="26" type="ORF">F3D71_25215</name>
</gene>
<evidence type="ECO:0000256" key="15">
    <source>
        <dbReference type="ARBA" id="ARBA00044899"/>
    </source>
</evidence>
<evidence type="ECO:0000256" key="6">
    <source>
        <dbReference type="ARBA" id="ARBA00023136"/>
    </source>
</evidence>
<keyword evidence="5 25" id="KW-1133">Transmembrane helix</keyword>
<comment type="catalytic activity">
    <reaction evidence="11">
        <text>L-alpha-aminoacyl-L-histidine(out) = L-alpha-aminoacyl-L-histidine(in)</text>
        <dbReference type="Rhea" id="RHEA:79375"/>
        <dbReference type="ChEBI" id="CHEBI:229967"/>
    </reaction>
</comment>
<evidence type="ECO:0000313" key="26">
    <source>
        <dbReference type="EMBL" id="KAA3938148.1"/>
    </source>
</evidence>
<keyword evidence="7" id="KW-0458">Lysosome</keyword>
<feature type="transmembrane region" description="Helical" evidence="25">
    <location>
        <begin position="53"/>
        <end position="79"/>
    </location>
</feature>
<dbReference type="InterPro" id="IPR011701">
    <property type="entry name" value="MFS"/>
</dbReference>
<evidence type="ECO:0000256" key="3">
    <source>
        <dbReference type="ARBA" id="ARBA00022448"/>
    </source>
</evidence>
<comment type="catalytic activity">
    <reaction evidence="16">
        <text>L-lysyl-L-lysine(out) = L-lysyl-L-lysine(in)</text>
        <dbReference type="Rhea" id="RHEA:79403"/>
        <dbReference type="ChEBI" id="CHEBI:229956"/>
    </reaction>
</comment>
<evidence type="ECO:0000256" key="9">
    <source>
        <dbReference type="ARBA" id="ARBA00044878"/>
    </source>
</evidence>
<evidence type="ECO:0000256" key="13">
    <source>
        <dbReference type="ARBA" id="ARBA00044893"/>
    </source>
</evidence>
<comment type="catalytic activity">
    <reaction evidence="9">
        <text>L-histidyl-glycine(out) = L-histidyl-glycine(in)</text>
        <dbReference type="Rhea" id="RHEA:79395"/>
        <dbReference type="ChEBI" id="CHEBI:229957"/>
    </reaction>
</comment>
<evidence type="ECO:0000256" key="24">
    <source>
        <dbReference type="ARBA" id="ARBA00046376"/>
    </source>
</evidence>
<keyword evidence="4 25" id="KW-0812">Transmembrane</keyword>
<name>A0A5M5C039_BACOV</name>
<comment type="caution">
    <text evidence="26">The sequence shown here is derived from an EMBL/GenBank/DDBJ whole genome shotgun (WGS) entry which is preliminary data.</text>
</comment>
<evidence type="ECO:0000256" key="1">
    <source>
        <dbReference type="ARBA" id="ARBA00004155"/>
    </source>
</evidence>
<evidence type="ECO:0000256" key="23">
    <source>
        <dbReference type="ARBA" id="ARBA00045709"/>
    </source>
</evidence>
<evidence type="ECO:0000256" key="16">
    <source>
        <dbReference type="ARBA" id="ARBA00044900"/>
    </source>
</evidence>
<evidence type="ECO:0000313" key="27">
    <source>
        <dbReference type="Proteomes" id="UP000323717"/>
    </source>
</evidence>
<comment type="catalytic activity">
    <reaction evidence="19">
        <text>L-alanyl-L-lysine(out) = L-alanyl-L-lysine(in)</text>
        <dbReference type="Rhea" id="RHEA:79415"/>
        <dbReference type="ChEBI" id="CHEBI:192470"/>
    </reaction>
</comment>
<evidence type="ECO:0000256" key="7">
    <source>
        <dbReference type="ARBA" id="ARBA00023228"/>
    </source>
</evidence>
<evidence type="ECO:0000256" key="10">
    <source>
        <dbReference type="ARBA" id="ARBA00044881"/>
    </source>
</evidence>
<dbReference type="EMBL" id="VWLE01000561">
    <property type="protein sequence ID" value="KAA3938148.1"/>
    <property type="molecule type" value="Genomic_DNA"/>
</dbReference>
<comment type="subcellular location">
    <subcellularLocation>
        <location evidence="1">Lysosome membrane</location>
        <topology evidence="1">Multi-pass membrane protein</topology>
    </subcellularLocation>
</comment>
<comment type="catalytic activity">
    <reaction evidence="15">
        <text>L-arginyl-L-alpha-amino acid(out) = L-arginyl-L-alpha-amino acid(in)</text>
        <dbReference type="Rhea" id="RHEA:79371"/>
        <dbReference type="ChEBI" id="CHEBI:84315"/>
    </reaction>
</comment>
<evidence type="ECO:0000256" key="2">
    <source>
        <dbReference type="ARBA" id="ARBA00008335"/>
    </source>
</evidence>
<evidence type="ECO:0000256" key="18">
    <source>
        <dbReference type="ARBA" id="ARBA00044912"/>
    </source>
</evidence>
<dbReference type="AlphaFoldDB" id="A0A5M5C039"/>